<dbReference type="Gene3D" id="3.30.70.1440">
    <property type="entry name" value="Multidrug efflux transporter AcrB pore domain"/>
    <property type="match status" value="1"/>
</dbReference>
<dbReference type="AlphaFoldDB" id="A0A2V2Z054"/>
<dbReference type="Gene3D" id="3.30.70.1430">
    <property type="entry name" value="Multidrug efflux transporter AcrB pore domain"/>
    <property type="match status" value="2"/>
</dbReference>
<feature type="transmembrane region" description="Helical" evidence="1">
    <location>
        <begin position="330"/>
        <end position="349"/>
    </location>
</feature>
<dbReference type="Proteomes" id="UP000246635">
    <property type="component" value="Unassembled WGS sequence"/>
</dbReference>
<gene>
    <name evidence="2" type="ORF">DFQ01_101485</name>
</gene>
<dbReference type="Pfam" id="PF00873">
    <property type="entry name" value="ACR_tran"/>
    <property type="match status" value="1"/>
</dbReference>
<feature type="transmembrane region" description="Helical" evidence="1">
    <location>
        <begin position="356"/>
        <end position="376"/>
    </location>
</feature>
<dbReference type="SUPFAM" id="SSF82866">
    <property type="entry name" value="Multidrug efflux transporter AcrB transmembrane domain"/>
    <property type="match status" value="2"/>
</dbReference>
<comment type="caution">
    <text evidence="2">The sequence shown here is derived from an EMBL/GenBank/DDBJ whole genome shotgun (WGS) entry which is preliminary data.</text>
</comment>
<reference evidence="2 3" key="1">
    <citation type="submission" date="2018-05" db="EMBL/GenBank/DDBJ databases">
        <title>Genomic Encyclopedia of Type Strains, Phase III (KMG-III): the genomes of soil and plant-associated and newly described type strains.</title>
        <authorList>
            <person name="Whitman W."/>
        </authorList>
    </citation>
    <scope>NUCLEOTIDE SEQUENCE [LARGE SCALE GENOMIC DNA]</scope>
    <source>
        <strain evidence="2 3">CECT 5696</strain>
    </source>
</reference>
<dbReference type="RefSeq" id="WP_342769973.1">
    <property type="nucleotide sequence ID" value="NZ_CP054613.1"/>
</dbReference>
<feature type="transmembrane region" description="Helical" evidence="1">
    <location>
        <begin position="382"/>
        <end position="407"/>
    </location>
</feature>
<keyword evidence="1" id="KW-1133">Transmembrane helix</keyword>
<dbReference type="Gene3D" id="1.20.1640.10">
    <property type="entry name" value="Multidrug efflux transporter AcrB transmembrane domain"/>
    <property type="match status" value="2"/>
</dbReference>
<dbReference type="SUPFAM" id="SSF82693">
    <property type="entry name" value="Multidrug efflux transporter AcrB pore domain, PN1, PN2, PC1 and PC2 subdomains"/>
    <property type="match status" value="2"/>
</dbReference>
<organism evidence="2 3">
    <name type="scientific">Paenibacillus cellulosilyticus</name>
    <dbReference type="NCBI Taxonomy" id="375489"/>
    <lineage>
        <taxon>Bacteria</taxon>
        <taxon>Bacillati</taxon>
        <taxon>Bacillota</taxon>
        <taxon>Bacilli</taxon>
        <taxon>Bacillales</taxon>
        <taxon>Paenibacillaceae</taxon>
        <taxon>Paenibacillus</taxon>
    </lineage>
</organism>
<keyword evidence="3" id="KW-1185">Reference proteome</keyword>
<evidence type="ECO:0000313" key="2">
    <source>
        <dbReference type="EMBL" id="PWW08759.1"/>
    </source>
</evidence>
<proteinExistence type="predicted"/>
<keyword evidence="1" id="KW-0812">Transmembrane</keyword>
<dbReference type="PANTHER" id="PTHR32063:SF0">
    <property type="entry name" value="SWARMING MOTILITY PROTEIN SWRC"/>
    <property type="match status" value="1"/>
</dbReference>
<feature type="transmembrane region" description="Helical" evidence="1">
    <location>
        <begin position="523"/>
        <end position="546"/>
    </location>
</feature>
<feature type="transmembrane region" description="Helical" evidence="1">
    <location>
        <begin position="953"/>
        <end position="970"/>
    </location>
</feature>
<feature type="transmembrane region" description="Helical" evidence="1">
    <location>
        <begin position="905"/>
        <end position="926"/>
    </location>
</feature>
<dbReference type="GO" id="GO:0042910">
    <property type="term" value="F:xenobiotic transmembrane transporter activity"/>
    <property type="evidence" value="ECO:0007669"/>
    <property type="project" value="TreeGrafter"/>
</dbReference>
<feature type="transmembrane region" description="Helical" evidence="1">
    <location>
        <begin position="879"/>
        <end position="899"/>
    </location>
</feature>
<feature type="transmembrane region" description="Helical" evidence="1">
    <location>
        <begin position="12"/>
        <end position="30"/>
    </location>
</feature>
<dbReference type="InterPro" id="IPR001036">
    <property type="entry name" value="Acrflvin-R"/>
</dbReference>
<feature type="transmembrane region" description="Helical" evidence="1">
    <location>
        <begin position="428"/>
        <end position="454"/>
    </location>
</feature>
<protein>
    <submittedName>
        <fullName evidence="2">Multidrug efflux pump subunit AcrB</fullName>
    </submittedName>
</protein>
<evidence type="ECO:0000313" key="3">
    <source>
        <dbReference type="Proteomes" id="UP000246635"/>
    </source>
</evidence>
<feature type="transmembrane region" description="Helical" evidence="1">
    <location>
        <begin position="982"/>
        <end position="1005"/>
    </location>
</feature>
<dbReference type="SUPFAM" id="SSF82714">
    <property type="entry name" value="Multidrug efflux transporter AcrB TolC docking domain, DN and DC subdomains"/>
    <property type="match status" value="2"/>
</dbReference>
<dbReference type="PRINTS" id="PR00702">
    <property type="entry name" value="ACRIFLAVINRP"/>
</dbReference>
<accession>A0A2V2Z054</accession>
<dbReference type="GO" id="GO:0005886">
    <property type="term" value="C:plasma membrane"/>
    <property type="evidence" value="ECO:0007669"/>
    <property type="project" value="TreeGrafter"/>
</dbReference>
<feature type="transmembrane region" description="Helical" evidence="1">
    <location>
        <begin position="853"/>
        <end position="872"/>
    </location>
</feature>
<feature type="transmembrane region" description="Helical" evidence="1">
    <location>
        <begin position="460"/>
        <end position="483"/>
    </location>
</feature>
<dbReference type="Gene3D" id="3.30.2090.10">
    <property type="entry name" value="Multidrug efflux transporter AcrB TolC docking domain, DN and DC subdomains"/>
    <property type="match status" value="2"/>
</dbReference>
<name>A0A2V2Z054_9BACL</name>
<dbReference type="Gene3D" id="3.30.70.1320">
    <property type="entry name" value="Multidrug efflux transporter AcrB pore domain like"/>
    <property type="match status" value="1"/>
</dbReference>
<sequence length="1033" mass="110817">MKGIIGFSMNKVAAMLILIVILIGGGLYSANSLKMENIPDVSMPYVIISTTYSASPQDVMTEVTKPIEDKVSNIEGLDTMSSTSSDTGSTVMIQFSTDVDVDKKKSDLESLIQTVSLPTDASRPVVSTFGFASIPAYYLAVYADEGMTQTDLDNLFQEELKPGFESIDGVDHIDSIGARETSLDIKLNANTLNAFGMTPSDVTNAIRSALTSGSAGMIKVDGNDQVVRITGELNSVYSLNHLELTTSDGQTLLLQEVAEVQAINDSEFISRVDGKPAIGINLYKTTETNAVDFSNDTNALIEKWEKSNPSLTFKVIYDSSDTVRESISGLLREGLIGVALAALIILLFLRNIRMTAIVLVSIPLSILITLIAMNYLDITLNIMSLGGMFIAVGRIVDDSIVVIENIFTNLQNAQKRGQSVILMAAQQVAMAISSSTFVTVGVFLPIAFVSGIVGDLFRPFAVTVAVALLSSLLVALTVIPLMAKMMVLRSFKSGGHDENATGKITSFYGRILGWCLNHKFRTLLLSAVLFIVTLVGTIPNLSINFISEDDSETQMSFTVKLPYETTLESTDEETKRIEEMFNEAKDESGKPIFTFVESLIGYSGSDEQAPYAVTINTEVTDKVDPAAIKEEYTNKILADIPKGSEVTPGSLSGGGGGLSTTDFSYSLNGDDQDLLEQATELVKDKLKEFPELKDVEDSLGDAKMQIDVSVSQPKAKQFGLSVDSILNTVRGWINDTDLGDIRIDGELYSTTVKLSEEDKNSIEKLAQLPLRSATGDIVYLNEVASIKKVEAPVSLARTDQKQIVTITASIESSNKSAVSNKISMALSQLQLPEGVSTSVGGVNADIGDSFSQLFVAMAAAIAVVYLIMVLCFGNASSPFAILFSLPLAVIGGLLGLLVSGEALNVTSLIGFMMLIGIVVTNAIVLLDRAQQLMKDGYTTRDALLEAGRVRLRPIIMTASATIVAMIPLALGSSGGTLISKGLAVVVIGGLTTSTLLTLVVVPIIYEMIDNMRNRLSRSSHRKGNGIETDSLEM</sequence>
<dbReference type="EMBL" id="QGTQ01000001">
    <property type="protein sequence ID" value="PWW08759.1"/>
    <property type="molecule type" value="Genomic_DNA"/>
</dbReference>
<dbReference type="PANTHER" id="PTHR32063">
    <property type="match status" value="1"/>
</dbReference>
<keyword evidence="1" id="KW-0472">Membrane</keyword>
<evidence type="ECO:0000256" key="1">
    <source>
        <dbReference type="SAM" id="Phobius"/>
    </source>
</evidence>
<dbReference type="InterPro" id="IPR027463">
    <property type="entry name" value="AcrB_DN_DC_subdom"/>
</dbReference>